<proteinExistence type="predicted"/>
<evidence type="ECO:0000313" key="6">
    <source>
        <dbReference type="Proteomes" id="UP001203297"/>
    </source>
</evidence>
<dbReference type="InterPro" id="IPR035979">
    <property type="entry name" value="RBD_domain_sf"/>
</dbReference>
<evidence type="ECO:0000313" key="5">
    <source>
        <dbReference type="EMBL" id="KAI0306886.1"/>
    </source>
</evidence>
<evidence type="ECO:0000256" key="3">
    <source>
        <dbReference type="SAM" id="MobiDB-lite"/>
    </source>
</evidence>
<dbReference type="PROSITE" id="PS50102">
    <property type="entry name" value="RRM"/>
    <property type="match status" value="2"/>
</dbReference>
<feature type="region of interest" description="Disordered" evidence="3">
    <location>
        <begin position="112"/>
        <end position="143"/>
    </location>
</feature>
<evidence type="ECO:0000256" key="1">
    <source>
        <dbReference type="ARBA" id="ARBA00022884"/>
    </source>
</evidence>
<dbReference type="SMART" id="SM00360">
    <property type="entry name" value="RRM"/>
    <property type="match status" value="2"/>
</dbReference>
<keyword evidence="1 2" id="KW-0694">RNA-binding</keyword>
<dbReference type="Gene3D" id="3.30.70.330">
    <property type="match status" value="2"/>
</dbReference>
<dbReference type="GO" id="GO:0003723">
    <property type="term" value="F:RNA binding"/>
    <property type="evidence" value="ECO:0007669"/>
    <property type="project" value="UniProtKB-UniRule"/>
</dbReference>
<dbReference type="InterPro" id="IPR000504">
    <property type="entry name" value="RRM_dom"/>
</dbReference>
<gene>
    <name evidence="5" type="ORF">B0F90DRAFT_1665254</name>
</gene>
<dbReference type="CDD" id="cd12246">
    <property type="entry name" value="RRM1_U1A_like"/>
    <property type="match status" value="1"/>
</dbReference>
<dbReference type="AlphaFoldDB" id="A0AAD4QSJ3"/>
<dbReference type="PANTHER" id="PTHR10501">
    <property type="entry name" value="U1 SMALL NUCLEAR RIBONUCLEOPROTEIN A/U2 SMALL NUCLEAR RIBONUCLEOPROTEIN B"/>
    <property type="match status" value="1"/>
</dbReference>
<feature type="compositionally biased region" description="Basic and acidic residues" evidence="3">
    <location>
        <begin position="114"/>
        <end position="133"/>
    </location>
</feature>
<accession>A0AAD4QSJ3</accession>
<keyword evidence="6" id="KW-1185">Reference proteome</keyword>
<dbReference type="EMBL" id="WTXG01000002">
    <property type="protein sequence ID" value="KAI0306886.1"/>
    <property type="molecule type" value="Genomic_DNA"/>
</dbReference>
<organism evidence="5 6">
    <name type="scientific">Multifurca ochricompacta</name>
    <dbReference type="NCBI Taxonomy" id="376703"/>
    <lineage>
        <taxon>Eukaryota</taxon>
        <taxon>Fungi</taxon>
        <taxon>Dikarya</taxon>
        <taxon>Basidiomycota</taxon>
        <taxon>Agaricomycotina</taxon>
        <taxon>Agaricomycetes</taxon>
        <taxon>Russulales</taxon>
        <taxon>Russulaceae</taxon>
        <taxon>Multifurca</taxon>
    </lineage>
</organism>
<comment type="caution">
    <text evidence="5">The sequence shown here is derived from an EMBL/GenBank/DDBJ whole genome shotgun (WGS) entry which is preliminary data.</text>
</comment>
<reference evidence="5" key="1">
    <citation type="journal article" date="2022" name="New Phytol.">
        <title>Evolutionary transition to the ectomycorrhizal habit in the genomes of a hyperdiverse lineage of mushroom-forming fungi.</title>
        <authorList>
            <person name="Looney B."/>
            <person name="Miyauchi S."/>
            <person name="Morin E."/>
            <person name="Drula E."/>
            <person name="Courty P.E."/>
            <person name="Kohler A."/>
            <person name="Kuo A."/>
            <person name="LaButti K."/>
            <person name="Pangilinan J."/>
            <person name="Lipzen A."/>
            <person name="Riley R."/>
            <person name="Andreopoulos W."/>
            <person name="He G."/>
            <person name="Johnson J."/>
            <person name="Nolan M."/>
            <person name="Tritt A."/>
            <person name="Barry K.W."/>
            <person name="Grigoriev I.V."/>
            <person name="Nagy L.G."/>
            <person name="Hibbett D."/>
            <person name="Henrissat B."/>
            <person name="Matheny P.B."/>
            <person name="Labbe J."/>
            <person name="Martin F.M."/>
        </authorList>
    </citation>
    <scope>NUCLEOTIDE SEQUENCE</scope>
    <source>
        <strain evidence="5">BPL690</strain>
    </source>
</reference>
<protein>
    <recommendedName>
        <fullName evidence="4">RRM domain-containing protein</fullName>
    </recommendedName>
</protein>
<dbReference type="InterPro" id="IPR012677">
    <property type="entry name" value="Nucleotide-bd_a/b_plait_sf"/>
</dbReference>
<dbReference type="Proteomes" id="UP001203297">
    <property type="component" value="Unassembled WGS sequence"/>
</dbReference>
<dbReference type="FunFam" id="3.30.70.330:FF:000039">
    <property type="entry name" value="U1 small nuclear ribonucleoprotein A"/>
    <property type="match status" value="1"/>
</dbReference>
<sequence length="271" mass="30279">MADANQPNTTLYINNLNDKINKEEIRSQLYALFTSYGKLIDVVATKTPKMRGQAFLVFTDLASATAAFRACDGMIFYDKPIHISYAKSKSYATLRREDPNFISPNLANASSAKRVRDAAEESEVRTKREKVADEDAQAQPSNKLHCSNLPQEVTNGVLAVLFQQYRGFQTAQVKPSTKPNATGDKVKTAEVVFENAQLAAAARQMLDGFQLKKGWNMAVTSSNVRLTSILARPQLLNPFWFHIRFCRKWWFPKYVLNISICPMSPAGSVGS</sequence>
<evidence type="ECO:0000256" key="2">
    <source>
        <dbReference type="PROSITE-ProRule" id="PRU00176"/>
    </source>
</evidence>
<evidence type="ECO:0000259" key="4">
    <source>
        <dbReference type="PROSITE" id="PS50102"/>
    </source>
</evidence>
<name>A0AAD4QSJ3_9AGAM</name>
<dbReference type="SUPFAM" id="SSF54928">
    <property type="entry name" value="RNA-binding domain, RBD"/>
    <property type="match status" value="1"/>
</dbReference>
<dbReference type="Pfam" id="PF00076">
    <property type="entry name" value="RRM_1"/>
    <property type="match status" value="2"/>
</dbReference>
<feature type="domain" description="RRM" evidence="4">
    <location>
        <begin position="142"/>
        <end position="224"/>
    </location>
</feature>
<feature type="domain" description="RRM" evidence="4">
    <location>
        <begin position="9"/>
        <end position="88"/>
    </location>
</feature>